<accession>A0A7T7HP98</accession>
<reference evidence="3 4" key="1">
    <citation type="submission" date="2020-12" db="EMBL/GenBank/DDBJ databases">
        <authorList>
            <person name="Zheng R.K."/>
            <person name="Sun C.M."/>
        </authorList>
    </citation>
    <scope>NUCLEOTIDE SEQUENCE [LARGE SCALE GENOMIC DNA]</scope>
    <source>
        <strain evidence="3 4">ZRK001</strain>
        <plasmid evidence="3 4">plas-001</plasmid>
    </source>
</reference>
<feature type="domain" description="Helix-turn-helix" evidence="2">
    <location>
        <begin position="8"/>
        <end position="55"/>
    </location>
</feature>
<dbReference type="AlphaFoldDB" id="A0A7T7HP98"/>
<dbReference type="InterPro" id="IPR010093">
    <property type="entry name" value="SinI_DNA-bd"/>
</dbReference>
<evidence type="ECO:0000259" key="2">
    <source>
        <dbReference type="Pfam" id="PF12728"/>
    </source>
</evidence>
<dbReference type="Proteomes" id="UP000596083">
    <property type="component" value="Plasmid plas-001"/>
</dbReference>
<keyword evidence="3" id="KW-0614">Plasmid</keyword>
<dbReference type="NCBIfam" id="TIGR01764">
    <property type="entry name" value="excise"/>
    <property type="match status" value="1"/>
</dbReference>
<dbReference type="EMBL" id="CP066787">
    <property type="protein sequence ID" value="QQM32850.1"/>
    <property type="molecule type" value="Genomic_DNA"/>
</dbReference>
<name>A0A7T7HP98_9HYPH</name>
<feature type="compositionally biased region" description="Basic and acidic residues" evidence="1">
    <location>
        <begin position="74"/>
        <end position="84"/>
    </location>
</feature>
<dbReference type="Pfam" id="PF12728">
    <property type="entry name" value="HTH_17"/>
    <property type="match status" value="1"/>
</dbReference>
<dbReference type="SUPFAM" id="SSF46955">
    <property type="entry name" value="Putative DNA-binding domain"/>
    <property type="match status" value="1"/>
</dbReference>
<feature type="region of interest" description="Disordered" evidence="1">
    <location>
        <begin position="54"/>
        <end position="84"/>
    </location>
</feature>
<geneLocation type="plasmid" evidence="3 4">
    <name>plas-001</name>
</geneLocation>
<evidence type="ECO:0000313" key="3">
    <source>
        <dbReference type="EMBL" id="QQM32850.1"/>
    </source>
</evidence>
<proteinExistence type="predicted"/>
<dbReference type="Gene3D" id="1.10.1660.10">
    <property type="match status" value="1"/>
</dbReference>
<dbReference type="RefSeq" id="WP_200338225.1">
    <property type="nucleotide sequence ID" value="NZ_CP066787.1"/>
</dbReference>
<evidence type="ECO:0000256" key="1">
    <source>
        <dbReference type="SAM" id="MobiDB-lite"/>
    </source>
</evidence>
<gene>
    <name evidence="3" type="ORF">JET14_21475</name>
</gene>
<dbReference type="InterPro" id="IPR009061">
    <property type="entry name" value="DNA-bd_dom_put_sf"/>
</dbReference>
<dbReference type="InterPro" id="IPR041657">
    <property type="entry name" value="HTH_17"/>
</dbReference>
<evidence type="ECO:0000313" key="4">
    <source>
        <dbReference type="Proteomes" id="UP000596083"/>
    </source>
</evidence>
<protein>
    <submittedName>
        <fullName evidence="3">Helix-turn-helix domain-containing protein</fullName>
    </submittedName>
</protein>
<sequence>MPREQYQTVKEIADLLKVNEATVRRWIKDGELRAIDIGKGWRIGGDDLDAFIEGHATRPAARPNGDANTAPDLTEAKNTKEQKN</sequence>
<organism evidence="3 4">
    <name type="scientific">Martelella lutilitoris</name>
    <dbReference type="NCBI Taxonomy" id="2583532"/>
    <lineage>
        <taxon>Bacteria</taxon>
        <taxon>Pseudomonadati</taxon>
        <taxon>Pseudomonadota</taxon>
        <taxon>Alphaproteobacteria</taxon>
        <taxon>Hyphomicrobiales</taxon>
        <taxon>Aurantimonadaceae</taxon>
        <taxon>Martelella</taxon>
    </lineage>
</organism>
<dbReference type="GO" id="GO:0003677">
    <property type="term" value="F:DNA binding"/>
    <property type="evidence" value="ECO:0007669"/>
    <property type="project" value="InterPro"/>
</dbReference>
<dbReference type="KEGG" id="mlut:JET14_21475"/>